<gene>
    <name evidence="1" type="ORF">KSP39_PZI006352</name>
</gene>
<dbReference type="CDD" id="cd09272">
    <property type="entry name" value="RNase_HI_RT_Ty1"/>
    <property type="match status" value="1"/>
</dbReference>
<proteinExistence type="predicted"/>
<evidence type="ECO:0000313" key="1">
    <source>
        <dbReference type="EMBL" id="KAK8946466.1"/>
    </source>
</evidence>
<accession>A0AAP0BRC0</accession>
<name>A0AAP0BRC0_9ASPA</name>
<comment type="caution">
    <text evidence="1">The sequence shown here is derived from an EMBL/GenBank/DDBJ whole genome shotgun (WGS) entry which is preliminary data.</text>
</comment>
<keyword evidence="2" id="KW-1185">Reference proteome</keyword>
<organism evidence="1 2">
    <name type="scientific">Platanthera zijinensis</name>
    <dbReference type="NCBI Taxonomy" id="2320716"/>
    <lineage>
        <taxon>Eukaryota</taxon>
        <taxon>Viridiplantae</taxon>
        <taxon>Streptophyta</taxon>
        <taxon>Embryophyta</taxon>
        <taxon>Tracheophyta</taxon>
        <taxon>Spermatophyta</taxon>
        <taxon>Magnoliopsida</taxon>
        <taxon>Liliopsida</taxon>
        <taxon>Asparagales</taxon>
        <taxon>Orchidaceae</taxon>
        <taxon>Orchidoideae</taxon>
        <taxon>Orchideae</taxon>
        <taxon>Orchidinae</taxon>
        <taxon>Platanthera</taxon>
    </lineage>
</organism>
<dbReference type="EMBL" id="JBBWWQ010000005">
    <property type="protein sequence ID" value="KAK8946466.1"/>
    <property type="molecule type" value="Genomic_DNA"/>
</dbReference>
<evidence type="ECO:0000313" key="2">
    <source>
        <dbReference type="Proteomes" id="UP001418222"/>
    </source>
</evidence>
<reference evidence="1 2" key="1">
    <citation type="journal article" date="2022" name="Nat. Plants">
        <title>Genomes of leafy and leafless Platanthera orchids illuminate the evolution of mycoheterotrophy.</title>
        <authorList>
            <person name="Li M.H."/>
            <person name="Liu K.W."/>
            <person name="Li Z."/>
            <person name="Lu H.C."/>
            <person name="Ye Q.L."/>
            <person name="Zhang D."/>
            <person name="Wang J.Y."/>
            <person name="Li Y.F."/>
            <person name="Zhong Z.M."/>
            <person name="Liu X."/>
            <person name="Yu X."/>
            <person name="Liu D.K."/>
            <person name="Tu X.D."/>
            <person name="Liu B."/>
            <person name="Hao Y."/>
            <person name="Liao X.Y."/>
            <person name="Jiang Y.T."/>
            <person name="Sun W.H."/>
            <person name="Chen J."/>
            <person name="Chen Y.Q."/>
            <person name="Ai Y."/>
            <person name="Zhai J.W."/>
            <person name="Wu S.S."/>
            <person name="Zhou Z."/>
            <person name="Hsiao Y.Y."/>
            <person name="Wu W.L."/>
            <person name="Chen Y.Y."/>
            <person name="Lin Y.F."/>
            <person name="Hsu J.L."/>
            <person name="Li C.Y."/>
            <person name="Wang Z.W."/>
            <person name="Zhao X."/>
            <person name="Zhong W.Y."/>
            <person name="Ma X.K."/>
            <person name="Ma L."/>
            <person name="Huang J."/>
            <person name="Chen G.Z."/>
            <person name="Huang M.Z."/>
            <person name="Huang L."/>
            <person name="Peng D.H."/>
            <person name="Luo Y.B."/>
            <person name="Zou S.Q."/>
            <person name="Chen S.P."/>
            <person name="Lan S."/>
            <person name="Tsai W.C."/>
            <person name="Van de Peer Y."/>
            <person name="Liu Z.J."/>
        </authorList>
    </citation>
    <scope>NUCLEOTIDE SEQUENCE [LARGE SCALE GENOMIC DNA]</scope>
    <source>
        <strain evidence="1">Lor287</strain>
    </source>
</reference>
<dbReference type="Proteomes" id="UP001418222">
    <property type="component" value="Unassembled WGS sequence"/>
</dbReference>
<protein>
    <submittedName>
        <fullName evidence="1">Uncharacterized protein</fullName>
    </submittedName>
</protein>
<dbReference type="AlphaFoldDB" id="A0AAP0BRC0"/>
<sequence length="101" mass="10855">MASVVSELTWLESLLTDLGVKLPSPALLLCDSQAAIHIAKNPVQLKKIDLRHVPGTEQVADVLTKALSSTLFYQCLSKLGAYDLYAPACGGVLEKPMYKGP</sequence>